<evidence type="ECO:0000256" key="2">
    <source>
        <dbReference type="ARBA" id="ARBA00022730"/>
    </source>
</evidence>
<dbReference type="OrthoDB" id="1109245at2759"/>
<keyword evidence="2" id="KW-0699">rRNA-binding</keyword>
<keyword evidence="8" id="KW-1185">Reference proteome</keyword>
<dbReference type="Proteomes" id="UP000250266">
    <property type="component" value="Unassembled WGS sequence"/>
</dbReference>
<feature type="domain" description="Small ribosomal subunit protein eS4 central region" evidence="6">
    <location>
        <begin position="23"/>
        <end position="92"/>
    </location>
</feature>
<dbReference type="InterPro" id="IPR000876">
    <property type="entry name" value="Ribosomal_eS4"/>
</dbReference>
<keyword evidence="3" id="KW-0694">RNA-binding</keyword>
<comment type="similarity">
    <text evidence="1">Belongs to the eukaryotic ribosomal protein eS4 family.</text>
</comment>
<keyword evidence="5" id="KW-0687">Ribonucleoprotein</keyword>
<dbReference type="PANTHER" id="PTHR11581:SF0">
    <property type="entry name" value="SMALL RIBOSOMAL SUBUNIT PROTEIN ES4"/>
    <property type="match status" value="1"/>
</dbReference>
<evidence type="ECO:0000313" key="8">
    <source>
        <dbReference type="Proteomes" id="UP000250266"/>
    </source>
</evidence>
<reference evidence="7 8" key="1">
    <citation type="journal article" date="2016" name="Nat. Commun.">
        <title>Ectomycorrhizal ecology is imprinted in the genome of the dominant symbiotic fungus Cenococcum geophilum.</title>
        <authorList>
            <consortium name="DOE Joint Genome Institute"/>
            <person name="Peter M."/>
            <person name="Kohler A."/>
            <person name="Ohm R.A."/>
            <person name="Kuo A."/>
            <person name="Krutzmann J."/>
            <person name="Morin E."/>
            <person name="Arend M."/>
            <person name="Barry K.W."/>
            <person name="Binder M."/>
            <person name="Choi C."/>
            <person name="Clum A."/>
            <person name="Copeland A."/>
            <person name="Grisel N."/>
            <person name="Haridas S."/>
            <person name="Kipfer T."/>
            <person name="LaButti K."/>
            <person name="Lindquist E."/>
            <person name="Lipzen A."/>
            <person name="Maire R."/>
            <person name="Meier B."/>
            <person name="Mihaltcheva S."/>
            <person name="Molinier V."/>
            <person name="Murat C."/>
            <person name="Poggeler S."/>
            <person name="Quandt C.A."/>
            <person name="Sperisen C."/>
            <person name="Tritt A."/>
            <person name="Tisserant E."/>
            <person name="Crous P.W."/>
            <person name="Henrissat B."/>
            <person name="Nehls U."/>
            <person name="Egli S."/>
            <person name="Spatafora J.W."/>
            <person name="Grigoriev I.V."/>
            <person name="Martin F.M."/>
        </authorList>
    </citation>
    <scope>NUCLEOTIDE SEQUENCE [LARGE SCALE GENOMIC DNA]</scope>
    <source>
        <strain evidence="7 8">CBS 459.81</strain>
    </source>
</reference>
<sequence>MRGGRHNGGFMEAMNLEYPNGTKHYRLLYSRLGRFMQLPISSDEAKTKLVRVAKVYQNSNGVCVCHDFRTVRSPDPLVKVGDTLKIDVSTGKALKLLKFAIGSLVMVCKGDPHYVGRVGRVRLERKGLPMLLVEEADGNTIEVPKSCVIVIGDTLPWMSLPKCRG</sequence>
<dbReference type="InterPro" id="IPR038237">
    <property type="entry name" value="Ribosomal_eS4_central_sf"/>
</dbReference>
<dbReference type="PANTHER" id="PTHR11581">
    <property type="entry name" value="30S/40S RIBOSOMAL PROTEIN S4"/>
    <property type="match status" value="1"/>
</dbReference>
<gene>
    <name evidence="7" type="ORF">K432DRAFT_310355</name>
</gene>
<dbReference type="EMBL" id="KV745442">
    <property type="protein sequence ID" value="OCK74631.1"/>
    <property type="molecule type" value="Genomic_DNA"/>
</dbReference>
<dbReference type="AlphaFoldDB" id="A0A8E2DZM6"/>
<dbReference type="GO" id="GO:0019843">
    <property type="term" value="F:rRNA binding"/>
    <property type="evidence" value="ECO:0007669"/>
    <property type="project" value="UniProtKB-KW"/>
</dbReference>
<dbReference type="GO" id="GO:0003735">
    <property type="term" value="F:structural constituent of ribosome"/>
    <property type="evidence" value="ECO:0007669"/>
    <property type="project" value="InterPro"/>
</dbReference>
<feature type="non-terminal residue" evidence="7">
    <location>
        <position position="1"/>
    </location>
</feature>
<protein>
    <recommendedName>
        <fullName evidence="6">Small ribosomal subunit protein eS4 central region domain-containing protein</fullName>
    </recommendedName>
</protein>
<name>A0A8E2DZM6_9PEZI</name>
<dbReference type="GO" id="GO:0006412">
    <property type="term" value="P:translation"/>
    <property type="evidence" value="ECO:0007669"/>
    <property type="project" value="InterPro"/>
</dbReference>
<accession>A0A8E2DZM6</accession>
<organism evidence="7 8">
    <name type="scientific">Lepidopterella palustris CBS 459.81</name>
    <dbReference type="NCBI Taxonomy" id="1314670"/>
    <lineage>
        <taxon>Eukaryota</taxon>
        <taxon>Fungi</taxon>
        <taxon>Dikarya</taxon>
        <taxon>Ascomycota</taxon>
        <taxon>Pezizomycotina</taxon>
        <taxon>Dothideomycetes</taxon>
        <taxon>Pleosporomycetidae</taxon>
        <taxon>Mytilinidiales</taxon>
        <taxon>Argynnaceae</taxon>
        <taxon>Lepidopterella</taxon>
    </lineage>
</organism>
<evidence type="ECO:0000259" key="6">
    <source>
        <dbReference type="Pfam" id="PF00900"/>
    </source>
</evidence>
<evidence type="ECO:0000256" key="3">
    <source>
        <dbReference type="ARBA" id="ARBA00022884"/>
    </source>
</evidence>
<proteinExistence type="inferred from homology"/>
<evidence type="ECO:0000256" key="5">
    <source>
        <dbReference type="ARBA" id="ARBA00023274"/>
    </source>
</evidence>
<dbReference type="GO" id="GO:0022627">
    <property type="term" value="C:cytosolic small ribosomal subunit"/>
    <property type="evidence" value="ECO:0007669"/>
    <property type="project" value="TreeGrafter"/>
</dbReference>
<evidence type="ECO:0000256" key="1">
    <source>
        <dbReference type="ARBA" id="ARBA00007500"/>
    </source>
</evidence>
<dbReference type="InterPro" id="IPR014722">
    <property type="entry name" value="Rib_uL2_dom2"/>
</dbReference>
<dbReference type="Pfam" id="PF00900">
    <property type="entry name" value="Ribosomal_S4e"/>
    <property type="match status" value="1"/>
</dbReference>
<dbReference type="Gene3D" id="2.40.50.740">
    <property type="match status" value="1"/>
</dbReference>
<dbReference type="InterPro" id="IPR013845">
    <property type="entry name" value="Ribosomal_eS4_central_region"/>
</dbReference>
<evidence type="ECO:0000313" key="7">
    <source>
        <dbReference type="EMBL" id="OCK74631.1"/>
    </source>
</evidence>
<evidence type="ECO:0000256" key="4">
    <source>
        <dbReference type="ARBA" id="ARBA00022980"/>
    </source>
</evidence>
<keyword evidence="4" id="KW-0689">Ribosomal protein</keyword>
<dbReference type="Gene3D" id="2.30.30.30">
    <property type="match status" value="1"/>
</dbReference>